<name>A0ABD2Q6C8_9PLAT</name>
<proteinExistence type="predicted"/>
<dbReference type="Proteomes" id="UP001626550">
    <property type="component" value="Unassembled WGS sequence"/>
</dbReference>
<protein>
    <submittedName>
        <fullName evidence="1">TBCC domain-containing protein 1</fullName>
    </submittedName>
</protein>
<reference evidence="1 2" key="1">
    <citation type="submission" date="2024-11" db="EMBL/GenBank/DDBJ databases">
        <title>Adaptive evolution of stress response genes in parasites aligns with host niche diversity.</title>
        <authorList>
            <person name="Hahn C."/>
            <person name="Resl P."/>
        </authorList>
    </citation>
    <scope>NUCLEOTIDE SEQUENCE [LARGE SCALE GENOMIC DNA]</scope>
    <source>
        <strain evidence="1">EGGRZ-B1_66</strain>
        <tissue evidence="1">Body</tissue>
    </source>
</reference>
<dbReference type="EMBL" id="JBJKFK010000821">
    <property type="protein sequence ID" value="KAL3315125.1"/>
    <property type="molecule type" value="Genomic_DNA"/>
</dbReference>
<dbReference type="AlphaFoldDB" id="A0ABD2Q6C8"/>
<comment type="caution">
    <text evidence="1">The sequence shown here is derived from an EMBL/GenBank/DDBJ whole genome shotgun (WGS) entry which is preliminary data.</text>
</comment>
<accession>A0ABD2Q6C8</accession>
<evidence type="ECO:0000313" key="2">
    <source>
        <dbReference type="Proteomes" id="UP001626550"/>
    </source>
</evidence>
<evidence type="ECO:0000313" key="1">
    <source>
        <dbReference type="EMBL" id="KAL3315125.1"/>
    </source>
</evidence>
<gene>
    <name evidence="1" type="primary">TBCCD1_1</name>
    <name evidence="1" type="ORF">Ciccas_006251</name>
</gene>
<sequence length="134" mass="15130">MSKTTTPLPVQMWVRAEPFIYGVYQITPHLSLNNSNIRRLTTYAKSKGAAGFPEISYQVWKHVATSKMGIPEDLAWNLFHSCAVISSRSLSSLKLFEEIVEKMNNSTPGKGDQTIALTYQASYVEMKTSFFFLL</sequence>
<keyword evidence="2" id="KW-1185">Reference proteome</keyword>
<organism evidence="1 2">
    <name type="scientific">Cichlidogyrus casuarinus</name>
    <dbReference type="NCBI Taxonomy" id="1844966"/>
    <lineage>
        <taxon>Eukaryota</taxon>
        <taxon>Metazoa</taxon>
        <taxon>Spiralia</taxon>
        <taxon>Lophotrochozoa</taxon>
        <taxon>Platyhelminthes</taxon>
        <taxon>Monogenea</taxon>
        <taxon>Monopisthocotylea</taxon>
        <taxon>Dactylogyridea</taxon>
        <taxon>Ancyrocephalidae</taxon>
        <taxon>Cichlidogyrus</taxon>
    </lineage>
</organism>